<dbReference type="GO" id="GO:0009425">
    <property type="term" value="C:bacterial-type flagellum basal body"/>
    <property type="evidence" value="ECO:0007669"/>
    <property type="project" value="InterPro"/>
</dbReference>
<accession>A0A9X3TWP9</accession>
<dbReference type="GO" id="GO:0006935">
    <property type="term" value="P:chemotaxis"/>
    <property type="evidence" value="ECO:0007669"/>
    <property type="project" value="UniProtKB-KW"/>
</dbReference>
<reference evidence="9" key="2">
    <citation type="journal article" date="2023" name="Syst. Appl. Microbiol.">
        <title>Govania unica gen. nov., sp. nov., a rare biosphere bacterium that represents a novel family in the class Alphaproteobacteria.</title>
        <authorList>
            <person name="Vandamme P."/>
            <person name="Peeters C."/>
            <person name="Hettiarachchi A."/>
            <person name="Cnockaert M."/>
            <person name="Carlier A."/>
        </authorList>
    </citation>
    <scope>NUCLEOTIDE SEQUENCE</scope>
    <source>
        <strain evidence="9">LMG 31809</strain>
    </source>
</reference>
<comment type="subcellular location">
    <subcellularLocation>
        <location evidence="1">Cell membrane</location>
        <topology evidence="1">Peripheral membrane protein</topology>
        <orientation evidence="1">Cytoplasmic side</orientation>
    </subcellularLocation>
</comment>
<evidence type="ECO:0000256" key="4">
    <source>
        <dbReference type="ARBA" id="ARBA00022475"/>
    </source>
</evidence>
<keyword evidence="10" id="KW-1185">Reference proteome</keyword>
<dbReference type="InterPro" id="IPR001543">
    <property type="entry name" value="FliN-like_C"/>
</dbReference>
<dbReference type="RefSeq" id="WP_274942786.1">
    <property type="nucleotide sequence ID" value="NZ_JANWOI010000001.1"/>
</dbReference>
<dbReference type="PANTHER" id="PTHR43484">
    <property type="match status" value="1"/>
</dbReference>
<organism evidence="9 10">
    <name type="scientific">Govanella unica</name>
    <dbReference type="NCBI Taxonomy" id="2975056"/>
    <lineage>
        <taxon>Bacteria</taxon>
        <taxon>Pseudomonadati</taxon>
        <taxon>Pseudomonadota</taxon>
        <taxon>Alphaproteobacteria</taxon>
        <taxon>Emcibacterales</taxon>
        <taxon>Govanellaceae</taxon>
        <taxon>Govanella</taxon>
    </lineage>
</organism>
<evidence type="ECO:0000259" key="8">
    <source>
        <dbReference type="Pfam" id="PF01052"/>
    </source>
</evidence>
<evidence type="ECO:0000256" key="5">
    <source>
        <dbReference type="ARBA" id="ARBA00022500"/>
    </source>
</evidence>
<protein>
    <recommendedName>
        <fullName evidence="3">Flagellar motor switch protein FliN</fullName>
    </recommendedName>
</protein>
<feature type="domain" description="Flagellar motor switch protein FliN-like C-terminal" evidence="8">
    <location>
        <begin position="3"/>
        <end position="73"/>
    </location>
</feature>
<keyword evidence="7" id="KW-0472">Membrane</keyword>
<dbReference type="InterPro" id="IPR036429">
    <property type="entry name" value="SpoA-like_sf"/>
</dbReference>
<dbReference type="PRINTS" id="PR00956">
    <property type="entry name" value="FLGMOTORFLIN"/>
</dbReference>
<comment type="caution">
    <text evidence="9">The sequence shown here is derived from an EMBL/GenBank/DDBJ whole genome shotgun (WGS) entry which is preliminary data.</text>
</comment>
<keyword evidence="4" id="KW-1003">Cell membrane</keyword>
<reference evidence="9" key="1">
    <citation type="submission" date="2022-08" db="EMBL/GenBank/DDBJ databases">
        <authorList>
            <person name="Vandamme P."/>
            <person name="Hettiarachchi A."/>
            <person name="Peeters C."/>
            <person name="Cnockaert M."/>
            <person name="Carlier A."/>
        </authorList>
    </citation>
    <scope>NUCLEOTIDE SEQUENCE</scope>
    <source>
        <strain evidence="9">LMG 31809</strain>
    </source>
</reference>
<keyword evidence="6" id="KW-0283">Flagellar rotation</keyword>
<evidence type="ECO:0000313" key="10">
    <source>
        <dbReference type="Proteomes" id="UP001141619"/>
    </source>
</evidence>
<dbReference type="PANTHER" id="PTHR43484:SF1">
    <property type="entry name" value="FLAGELLAR MOTOR SWITCH PROTEIN FLIN"/>
    <property type="match status" value="1"/>
</dbReference>
<dbReference type="GO" id="GO:0003774">
    <property type="term" value="F:cytoskeletal motor activity"/>
    <property type="evidence" value="ECO:0007669"/>
    <property type="project" value="InterPro"/>
</dbReference>
<evidence type="ECO:0000313" key="9">
    <source>
        <dbReference type="EMBL" id="MDA5193092.1"/>
    </source>
</evidence>
<dbReference type="Proteomes" id="UP001141619">
    <property type="component" value="Unassembled WGS sequence"/>
</dbReference>
<evidence type="ECO:0000256" key="7">
    <source>
        <dbReference type="ARBA" id="ARBA00023136"/>
    </source>
</evidence>
<evidence type="ECO:0000256" key="6">
    <source>
        <dbReference type="ARBA" id="ARBA00022779"/>
    </source>
</evidence>
<gene>
    <name evidence="9" type="ORF">NYP16_03870</name>
</gene>
<dbReference type="InterPro" id="IPR001172">
    <property type="entry name" value="FliN_T3SS_HrcQb"/>
</dbReference>
<name>A0A9X3TWP9_9PROT</name>
<comment type="similarity">
    <text evidence="2">Belongs to the FliN/MopA/SpaO family.</text>
</comment>
<proteinExistence type="inferred from homology"/>
<dbReference type="InterPro" id="IPR051469">
    <property type="entry name" value="FliN/MopA/SpaO"/>
</dbReference>
<evidence type="ECO:0000256" key="2">
    <source>
        <dbReference type="ARBA" id="ARBA00009226"/>
    </source>
</evidence>
<dbReference type="Gene3D" id="2.30.330.10">
    <property type="entry name" value="SpoA-like"/>
    <property type="match status" value="1"/>
</dbReference>
<sequence>MSAVNDVKVEISVVLGSAVMPIRQLLKMGRGAVVDLDATHETQVKIYANNKLIALGDVVISGDRVAVTVTESVRDYQS</sequence>
<dbReference type="Pfam" id="PF01052">
    <property type="entry name" value="FliMN_C"/>
    <property type="match status" value="1"/>
</dbReference>
<keyword evidence="5" id="KW-0145">Chemotaxis</keyword>
<dbReference type="SUPFAM" id="SSF101801">
    <property type="entry name" value="Surface presentation of antigens (SPOA)"/>
    <property type="match status" value="1"/>
</dbReference>
<dbReference type="AlphaFoldDB" id="A0A9X3TWP9"/>
<keyword evidence="9" id="KW-0969">Cilium</keyword>
<keyword evidence="9" id="KW-0966">Cell projection</keyword>
<evidence type="ECO:0000256" key="1">
    <source>
        <dbReference type="ARBA" id="ARBA00004413"/>
    </source>
</evidence>
<keyword evidence="9" id="KW-0282">Flagellum</keyword>
<dbReference type="GO" id="GO:0071973">
    <property type="term" value="P:bacterial-type flagellum-dependent cell motility"/>
    <property type="evidence" value="ECO:0007669"/>
    <property type="project" value="InterPro"/>
</dbReference>
<dbReference type="GO" id="GO:0005886">
    <property type="term" value="C:plasma membrane"/>
    <property type="evidence" value="ECO:0007669"/>
    <property type="project" value="UniProtKB-SubCell"/>
</dbReference>
<dbReference type="EMBL" id="JANWOI010000001">
    <property type="protein sequence ID" value="MDA5193092.1"/>
    <property type="molecule type" value="Genomic_DNA"/>
</dbReference>
<evidence type="ECO:0000256" key="3">
    <source>
        <dbReference type="ARBA" id="ARBA00021897"/>
    </source>
</evidence>